<dbReference type="Pfam" id="PF08560">
    <property type="entry name" value="DUF1757"/>
    <property type="match status" value="1"/>
</dbReference>
<accession>A0A8H6G0I5</accession>
<protein>
    <submittedName>
        <fullName evidence="1">Uncharacterized protein</fullName>
    </submittedName>
</protein>
<name>A0A8H6G0I5_9LECA</name>
<reference evidence="1 2" key="1">
    <citation type="journal article" date="2020" name="Genomics">
        <title>Complete, high-quality genomes from long-read metagenomic sequencing of two wolf lichen thalli reveals enigmatic genome architecture.</title>
        <authorList>
            <person name="McKenzie S.K."/>
            <person name="Walston R.F."/>
            <person name="Allen J.L."/>
        </authorList>
    </citation>
    <scope>NUCLEOTIDE SEQUENCE [LARGE SCALE GENOMIC DNA]</scope>
    <source>
        <strain evidence="1">WasteWater2</strain>
    </source>
</reference>
<proteinExistence type="predicted"/>
<sequence length="183" mass="19501">MSQFWPHTPYAEDQPHSTAILTTHVLYRGFQTGAIVGPVVGAARSYALPFIFPKTSLAAPTPLLPTLLRAAGTGGVWGVGALAVTLPVRMWGREDIEWRDRAWRLLENRGQVEVDDWGLVGTALGGLGLLVGRAGARGLSWRMAVGGLGMGSSAGVVGYMVWRHGINGGKWEEAVPDIEGVTT</sequence>
<dbReference type="EMBL" id="JACCJC010000011">
    <property type="protein sequence ID" value="KAF6238115.1"/>
    <property type="molecule type" value="Genomic_DNA"/>
</dbReference>
<comment type="caution">
    <text evidence="1">The sequence shown here is derived from an EMBL/GenBank/DDBJ whole genome shotgun (WGS) entry which is preliminary data.</text>
</comment>
<dbReference type="OrthoDB" id="544298at2759"/>
<dbReference type="GeneID" id="59285415"/>
<dbReference type="Proteomes" id="UP000578531">
    <property type="component" value="Unassembled WGS sequence"/>
</dbReference>
<gene>
    <name evidence="1" type="ORF">HO173_003749</name>
</gene>
<organism evidence="1 2">
    <name type="scientific">Letharia columbiana</name>
    <dbReference type="NCBI Taxonomy" id="112416"/>
    <lineage>
        <taxon>Eukaryota</taxon>
        <taxon>Fungi</taxon>
        <taxon>Dikarya</taxon>
        <taxon>Ascomycota</taxon>
        <taxon>Pezizomycotina</taxon>
        <taxon>Lecanoromycetes</taxon>
        <taxon>OSLEUM clade</taxon>
        <taxon>Lecanoromycetidae</taxon>
        <taxon>Lecanorales</taxon>
        <taxon>Lecanorineae</taxon>
        <taxon>Parmeliaceae</taxon>
        <taxon>Letharia</taxon>
    </lineage>
</organism>
<dbReference type="RefSeq" id="XP_037167429.1">
    <property type="nucleotide sequence ID" value="XM_037305674.1"/>
</dbReference>
<dbReference type="InterPro" id="IPR013869">
    <property type="entry name" value="DUF1757"/>
</dbReference>
<dbReference type="AlphaFoldDB" id="A0A8H6G0I5"/>
<evidence type="ECO:0000313" key="1">
    <source>
        <dbReference type="EMBL" id="KAF6238115.1"/>
    </source>
</evidence>
<keyword evidence="2" id="KW-1185">Reference proteome</keyword>
<evidence type="ECO:0000313" key="2">
    <source>
        <dbReference type="Proteomes" id="UP000578531"/>
    </source>
</evidence>